<comment type="subcellular location">
    <subcellularLocation>
        <location evidence="6">Nucleus outer membrane</location>
        <topology evidence="6">Single-pass membrane protein</topology>
    </subcellularLocation>
</comment>
<gene>
    <name evidence="7" type="ORF">CBER1_05266</name>
</gene>
<evidence type="ECO:0000256" key="3">
    <source>
        <dbReference type="ARBA" id="ARBA00022989"/>
    </source>
</evidence>
<dbReference type="InterPro" id="IPR029058">
    <property type="entry name" value="AB_hydrolase_fold"/>
</dbReference>
<evidence type="ECO:0000256" key="2">
    <source>
        <dbReference type="ARBA" id="ARBA00022692"/>
    </source>
</evidence>
<dbReference type="GO" id="GO:0005640">
    <property type="term" value="C:nuclear outer membrane"/>
    <property type="evidence" value="ECO:0007669"/>
    <property type="project" value="UniProtKB-SubCell"/>
</dbReference>
<proteinExistence type="inferred from homology"/>
<comment type="caution">
    <text evidence="7">The sequence shown here is derived from an EMBL/GenBank/DDBJ whole genome shotgun (WGS) entry which is preliminary data.</text>
</comment>
<dbReference type="EMBL" id="PNEN01001779">
    <property type="protein sequence ID" value="PPJ50650.1"/>
    <property type="molecule type" value="Genomic_DNA"/>
</dbReference>
<dbReference type="AlphaFoldDB" id="A0A2S6BT53"/>
<keyword evidence="2" id="KW-0812">Transmembrane</keyword>
<comment type="similarity">
    <text evidence="1">Belongs to the TMEM53 family.</text>
</comment>
<keyword evidence="5" id="KW-0539">Nucleus</keyword>
<accession>A0A2S6BT53</accession>
<dbReference type="Proteomes" id="UP000237631">
    <property type="component" value="Unassembled WGS sequence"/>
</dbReference>
<evidence type="ECO:0000256" key="5">
    <source>
        <dbReference type="ARBA" id="ARBA00023242"/>
    </source>
</evidence>
<name>A0A2S6BT53_9PEZI</name>
<dbReference type="SUPFAM" id="SSF53474">
    <property type="entry name" value="alpha/beta-Hydrolases"/>
    <property type="match status" value="1"/>
</dbReference>
<dbReference type="InterPro" id="IPR008547">
    <property type="entry name" value="DUF829_TMEM53"/>
</dbReference>
<evidence type="ECO:0000256" key="6">
    <source>
        <dbReference type="ARBA" id="ARBA00034303"/>
    </source>
</evidence>
<dbReference type="OrthoDB" id="77878at2759"/>
<reference evidence="8" key="1">
    <citation type="journal article" date="2017" name="bioRxiv">
        <title>Conservation of a gene cluster reveals novel cercosporin biosynthetic mechanisms and extends production to the genus Colletotrichum.</title>
        <authorList>
            <person name="de Jonge R."/>
            <person name="Ebert M.K."/>
            <person name="Huitt-Roehl C.R."/>
            <person name="Pal P."/>
            <person name="Suttle J.C."/>
            <person name="Spanner R.E."/>
            <person name="Neubauer J.D."/>
            <person name="Jurick W.M.II."/>
            <person name="Stott K.A."/>
            <person name="Secor G.A."/>
            <person name="Thomma B.P.H.J."/>
            <person name="Van de Peer Y."/>
            <person name="Townsend C.A."/>
            <person name="Bolton M.D."/>
        </authorList>
    </citation>
    <scope>NUCLEOTIDE SEQUENCE [LARGE SCALE GENOMIC DNA]</scope>
    <source>
        <strain evidence="8">CBS538.71</strain>
    </source>
</reference>
<organism evidence="7 8">
    <name type="scientific">Cercospora berteroae</name>
    <dbReference type="NCBI Taxonomy" id="357750"/>
    <lineage>
        <taxon>Eukaryota</taxon>
        <taxon>Fungi</taxon>
        <taxon>Dikarya</taxon>
        <taxon>Ascomycota</taxon>
        <taxon>Pezizomycotina</taxon>
        <taxon>Dothideomycetes</taxon>
        <taxon>Dothideomycetidae</taxon>
        <taxon>Mycosphaerellales</taxon>
        <taxon>Mycosphaerellaceae</taxon>
        <taxon>Cercospora</taxon>
    </lineage>
</organism>
<keyword evidence="8" id="KW-1185">Reference proteome</keyword>
<sequence>MAAGKAPDGFEVLTETISIHRPGTNISTDEDPPPLFVICSWMAAFPRHIQKYTDQYKKLYPSSTLLLIQSTWKDVSGTDEFMKPRLAIAISILRDHLAQDQNAPPTTTSPGSIPQIFLHIFSNGGATIANHLSIQLNNSPHLTHNHQPGSTFSRLILECTPSRPNTSQAVLAVASAALPPSKPLLLRLLGKFLIRCFVSYGFWKCWILGKENVVDRLRRRLNSPHHISKSEPNSTNSNSNNSVVKEDEEIIVDGIRVPIEEIWDAKIPRLYLYSKADEVVSWQDVRDHAKEAREIKGFESVREEVFEKAPHVGLPREDFERYWRVVEGWWKEEEGGSVEGRWGVGRGGEGGMFDG</sequence>
<dbReference type="PANTHER" id="PTHR12265:SF30">
    <property type="entry name" value="TRANSMEMBRANE PROTEIN 53"/>
    <property type="match status" value="1"/>
</dbReference>
<evidence type="ECO:0000313" key="8">
    <source>
        <dbReference type="Proteomes" id="UP000237631"/>
    </source>
</evidence>
<keyword evidence="3" id="KW-1133">Transmembrane helix</keyword>
<evidence type="ECO:0000313" key="7">
    <source>
        <dbReference type="EMBL" id="PPJ50650.1"/>
    </source>
</evidence>
<dbReference type="Pfam" id="PF05705">
    <property type="entry name" value="DUF829"/>
    <property type="match status" value="1"/>
</dbReference>
<evidence type="ECO:0000256" key="1">
    <source>
        <dbReference type="ARBA" id="ARBA00007387"/>
    </source>
</evidence>
<protein>
    <recommendedName>
        <fullName evidence="9">Indole-diterpene biosynthesis protein PaxU</fullName>
    </recommendedName>
</protein>
<keyword evidence="4" id="KW-0472">Membrane</keyword>
<dbReference type="PANTHER" id="PTHR12265">
    <property type="entry name" value="TRANSMEMBRANE PROTEIN 53"/>
    <property type="match status" value="1"/>
</dbReference>
<evidence type="ECO:0008006" key="9">
    <source>
        <dbReference type="Google" id="ProtNLM"/>
    </source>
</evidence>
<dbReference type="Gene3D" id="3.40.50.1820">
    <property type="entry name" value="alpha/beta hydrolase"/>
    <property type="match status" value="1"/>
</dbReference>
<evidence type="ECO:0000256" key="4">
    <source>
        <dbReference type="ARBA" id="ARBA00023136"/>
    </source>
</evidence>